<dbReference type="AlphaFoldDB" id="A0A7X0MXK5"/>
<dbReference type="GO" id="GO:0005829">
    <property type="term" value="C:cytosol"/>
    <property type="evidence" value="ECO:0007669"/>
    <property type="project" value="TreeGrafter"/>
</dbReference>
<evidence type="ECO:0000313" key="4">
    <source>
        <dbReference type="Proteomes" id="UP000528457"/>
    </source>
</evidence>
<dbReference type="InterPro" id="IPR050807">
    <property type="entry name" value="TransReg_Diox_bact_type"/>
</dbReference>
<dbReference type="InterPro" id="IPR010982">
    <property type="entry name" value="Lambda_DNA-bd_dom_sf"/>
</dbReference>
<comment type="caution">
    <text evidence="3">The sequence shown here is derived from an EMBL/GenBank/DDBJ whole genome shotgun (WGS) entry which is preliminary data.</text>
</comment>
<dbReference type="GO" id="GO:0003677">
    <property type="term" value="F:DNA binding"/>
    <property type="evidence" value="ECO:0007669"/>
    <property type="project" value="UniProtKB-KW"/>
</dbReference>
<dbReference type="SUPFAM" id="SSF47413">
    <property type="entry name" value="lambda repressor-like DNA-binding domains"/>
    <property type="match status" value="1"/>
</dbReference>
<evidence type="ECO:0000313" key="3">
    <source>
        <dbReference type="EMBL" id="MBB6521042.1"/>
    </source>
</evidence>
<sequence length="80" mass="9312">MPKEKKPYPCPEFGAYLRELRKEAGYTQESFADAADFDRTYVSGVERGERNVSLVNICRFADALRIHPSKLFEFYKSENQ</sequence>
<reference evidence="3 4" key="1">
    <citation type="submission" date="2020-08" db="EMBL/GenBank/DDBJ databases">
        <title>Genomic Encyclopedia of Type Strains, Phase IV (KMG-IV): sequencing the most valuable type-strain genomes for metagenomic binning, comparative biology and taxonomic classification.</title>
        <authorList>
            <person name="Goeker M."/>
        </authorList>
    </citation>
    <scope>NUCLEOTIDE SEQUENCE [LARGE SCALE GENOMIC DNA]</scope>
    <source>
        <strain evidence="3 4">DSM 22368</strain>
    </source>
</reference>
<keyword evidence="1" id="KW-0238">DNA-binding</keyword>
<evidence type="ECO:0000256" key="1">
    <source>
        <dbReference type="ARBA" id="ARBA00023125"/>
    </source>
</evidence>
<dbReference type="GO" id="GO:0003700">
    <property type="term" value="F:DNA-binding transcription factor activity"/>
    <property type="evidence" value="ECO:0007669"/>
    <property type="project" value="TreeGrafter"/>
</dbReference>
<name>A0A7X0MXK5_9GAMM</name>
<accession>A0A7X0MXK5</accession>
<feature type="domain" description="HTH cro/C1-type" evidence="2">
    <location>
        <begin position="17"/>
        <end position="71"/>
    </location>
</feature>
<dbReference type="Pfam" id="PF01381">
    <property type="entry name" value="HTH_3"/>
    <property type="match status" value="1"/>
</dbReference>
<dbReference type="InParanoid" id="A0A7X0MXK5"/>
<proteinExistence type="predicted"/>
<dbReference type="PANTHER" id="PTHR46797:SF1">
    <property type="entry name" value="METHYLPHOSPHONATE SYNTHASE"/>
    <property type="match status" value="1"/>
</dbReference>
<dbReference type="Proteomes" id="UP000528457">
    <property type="component" value="Unassembled WGS sequence"/>
</dbReference>
<organism evidence="3 4">
    <name type="scientific">Pseudoteredinibacter isoporae</name>
    <dbReference type="NCBI Taxonomy" id="570281"/>
    <lineage>
        <taxon>Bacteria</taxon>
        <taxon>Pseudomonadati</taxon>
        <taxon>Pseudomonadota</taxon>
        <taxon>Gammaproteobacteria</taxon>
        <taxon>Cellvibrionales</taxon>
        <taxon>Cellvibrionaceae</taxon>
        <taxon>Pseudoteredinibacter</taxon>
    </lineage>
</organism>
<dbReference type="CDD" id="cd00093">
    <property type="entry name" value="HTH_XRE"/>
    <property type="match status" value="1"/>
</dbReference>
<gene>
    <name evidence="3" type="ORF">HNR48_001320</name>
</gene>
<dbReference type="RefSeq" id="WP_166849622.1">
    <property type="nucleotide sequence ID" value="NZ_JAAONY010000001.1"/>
</dbReference>
<dbReference type="InterPro" id="IPR001387">
    <property type="entry name" value="Cro/C1-type_HTH"/>
</dbReference>
<dbReference type="PROSITE" id="PS50943">
    <property type="entry name" value="HTH_CROC1"/>
    <property type="match status" value="1"/>
</dbReference>
<keyword evidence="4" id="KW-1185">Reference proteome</keyword>
<dbReference type="EMBL" id="JACHHT010000001">
    <property type="protein sequence ID" value="MBB6521042.1"/>
    <property type="molecule type" value="Genomic_DNA"/>
</dbReference>
<protein>
    <submittedName>
        <fullName evidence="3">Transcriptional regulator with XRE-family HTH domain</fullName>
    </submittedName>
</protein>
<evidence type="ECO:0000259" key="2">
    <source>
        <dbReference type="PROSITE" id="PS50943"/>
    </source>
</evidence>
<dbReference type="Gene3D" id="1.10.260.40">
    <property type="entry name" value="lambda repressor-like DNA-binding domains"/>
    <property type="match status" value="1"/>
</dbReference>
<dbReference type="PANTHER" id="PTHR46797">
    <property type="entry name" value="HTH-TYPE TRANSCRIPTIONAL REGULATOR"/>
    <property type="match status" value="1"/>
</dbReference>
<dbReference type="SMART" id="SM00530">
    <property type="entry name" value="HTH_XRE"/>
    <property type="match status" value="1"/>
</dbReference>